<proteinExistence type="predicted"/>
<keyword evidence="1" id="KW-0472">Membrane</keyword>
<comment type="caution">
    <text evidence="2">The sequence shown here is derived from an EMBL/GenBank/DDBJ whole genome shotgun (WGS) entry which is preliminary data.</text>
</comment>
<accession>A0ABP0GX45</accession>
<feature type="transmembrane region" description="Helical" evidence="1">
    <location>
        <begin position="278"/>
        <end position="299"/>
    </location>
</feature>
<gene>
    <name evidence="2" type="ORF">CVLEPA_LOCUS29471</name>
</gene>
<feature type="transmembrane region" description="Helical" evidence="1">
    <location>
        <begin position="127"/>
        <end position="147"/>
    </location>
</feature>
<dbReference type="EMBL" id="CAWYQH010000152">
    <property type="protein sequence ID" value="CAK8696309.1"/>
    <property type="molecule type" value="Genomic_DNA"/>
</dbReference>
<name>A0ABP0GX45_CLALP</name>
<feature type="transmembrane region" description="Helical" evidence="1">
    <location>
        <begin position="43"/>
        <end position="63"/>
    </location>
</feature>
<organism evidence="2 3">
    <name type="scientific">Clavelina lepadiformis</name>
    <name type="common">Light-bulb sea squirt</name>
    <name type="synonym">Ascidia lepadiformis</name>
    <dbReference type="NCBI Taxonomy" id="159417"/>
    <lineage>
        <taxon>Eukaryota</taxon>
        <taxon>Metazoa</taxon>
        <taxon>Chordata</taxon>
        <taxon>Tunicata</taxon>
        <taxon>Ascidiacea</taxon>
        <taxon>Aplousobranchia</taxon>
        <taxon>Clavelinidae</taxon>
        <taxon>Clavelina</taxon>
    </lineage>
</organism>
<sequence>MKGLDGLHCENGNADNNRKRHSNLQLRFAFGSCAVVFQGRNDVAVWVLSMIFVLAWLGAMWGWGLSKSWGLKSGYHNMKMNQSLDRFLPEPFDCNETSIEGRFGEDCVSLWYFWKLPPDKTTVLSHAMVWLLYSLHQIFVWGLLYRAQLLKSQYSKSVSAKKYSCQLLWFNWALLLVNGLFHVLHLIQTHWTYDALAQDVAMSSSQGSVIMMLCFILLIEYRERGVVLMWPNPGSDDRFAKYLRLNPEPIHLIRKYHGYAFSWACIYTFWYHPMENTWGHTLGFFHTAMVLLQGSLIFTEIHLNKYWRLLIEVWVLVHGTFVAVQTESFDLQIWPVFAFGFGFILAFTQIFGLPFWKKISPYFRLIPVILFFVIVLALSGTLIIDNRAGKSGLGRMYEMLFIPAVEKSPGPDGISAEFYKIFWPMIGDKLTEIYQSWFDKENIHDDIKKGLETLIFLNGDRANLDNYIHK</sequence>
<keyword evidence="1" id="KW-1133">Transmembrane helix</keyword>
<dbReference type="Proteomes" id="UP001642483">
    <property type="component" value="Unassembled WGS sequence"/>
</dbReference>
<feature type="transmembrane region" description="Helical" evidence="1">
    <location>
        <begin position="256"/>
        <end position="272"/>
    </location>
</feature>
<evidence type="ECO:0000313" key="3">
    <source>
        <dbReference type="Proteomes" id="UP001642483"/>
    </source>
</evidence>
<evidence type="ECO:0000256" key="1">
    <source>
        <dbReference type="SAM" id="Phobius"/>
    </source>
</evidence>
<evidence type="ECO:0000313" key="2">
    <source>
        <dbReference type="EMBL" id="CAK8696309.1"/>
    </source>
</evidence>
<feature type="transmembrane region" description="Helical" evidence="1">
    <location>
        <begin position="365"/>
        <end position="384"/>
    </location>
</feature>
<keyword evidence="3" id="KW-1185">Reference proteome</keyword>
<protein>
    <submittedName>
        <fullName evidence="2">Uncharacterized protein</fullName>
    </submittedName>
</protein>
<keyword evidence="1" id="KW-0812">Transmembrane</keyword>
<reference evidence="2 3" key="1">
    <citation type="submission" date="2024-02" db="EMBL/GenBank/DDBJ databases">
        <authorList>
            <person name="Daric V."/>
            <person name="Darras S."/>
        </authorList>
    </citation>
    <scope>NUCLEOTIDE SEQUENCE [LARGE SCALE GENOMIC DNA]</scope>
</reference>
<feature type="transmembrane region" description="Helical" evidence="1">
    <location>
        <begin position="200"/>
        <end position="219"/>
    </location>
</feature>
<feature type="transmembrane region" description="Helical" evidence="1">
    <location>
        <begin position="306"/>
        <end position="326"/>
    </location>
</feature>
<feature type="transmembrane region" description="Helical" evidence="1">
    <location>
        <begin position="168"/>
        <end position="188"/>
    </location>
</feature>
<feature type="transmembrane region" description="Helical" evidence="1">
    <location>
        <begin position="332"/>
        <end position="353"/>
    </location>
</feature>